<accession>A0ABY3RF21</accession>
<evidence type="ECO:0000256" key="1">
    <source>
        <dbReference type="ARBA" id="ARBA00022714"/>
    </source>
</evidence>
<evidence type="ECO:0000313" key="7">
    <source>
        <dbReference type="Proteomes" id="UP001431010"/>
    </source>
</evidence>
<evidence type="ECO:0000256" key="4">
    <source>
        <dbReference type="ARBA" id="ARBA00023014"/>
    </source>
</evidence>
<evidence type="ECO:0000313" key="6">
    <source>
        <dbReference type="EMBL" id="UFZ05377.1"/>
    </source>
</evidence>
<dbReference type="SUPFAM" id="SSF50022">
    <property type="entry name" value="ISP domain"/>
    <property type="match status" value="1"/>
</dbReference>
<organism evidence="6 7">
    <name type="scientific">Bradyrhizobium ontarionense</name>
    <dbReference type="NCBI Taxonomy" id="2898149"/>
    <lineage>
        <taxon>Bacteria</taxon>
        <taxon>Pseudomonadati</taxon>
        <taxon>Pseudomonadota</taxon>
        <taxon>Alphaproteobacteria</taxon>
        <taxon>Hyphomicrobiales</taxon>
        <taxon>Nitrobacteraceae</taxon>
        <taxon>Bradyrhizobium</taxon>
    </lineage>
</organism>
<gene>
    <name evidence="6" type="ORF">LQG66_03385</name>
</gene>
<dbReference type="InterPro" id="IPR036922">
    <property type="entry name" value="Rieske_2Fe-2S_sf"/>
</dbReference>
<dbReference type="PANTHER" id="PTHR21496:SF23">
    <property type="entry name" value="3-PHENYLPROPIONATE_CINNAMIC ACID DIOXYGENASE FERREDOXIN SUBUNIT"/>
    <property type="match status" value="1"/>
</dbReference>
<dbReference type="Pfam" id="PF00355">
    <property type="entry name" value="Rieske"/>
    <property type="match status" value="1"/>
</dbReference>
<keyword evidence="4" id="KW-0411">Iron-sulfur</keyword>
<keyword evidence="3" id="KW-0408">Iron</keyword>
<feature type="domain" description="Rieske" evidence="5">
    <location>
        <begin position="4"/>
        <end position="115"/>
    </location>
</feature>
<keyword evidence="2" id="KW-0479">Metal-binding</keyword>
<dbReference type="PROSITE" id="PS51296">
    <property type="entry name" value="RIESKE"/>
    <property type="match status" value="1"/>
</dbReference>
<evidence type="ECO:0000256" key="3">
    <source>
        <dbReference type="ARBA" id="ARBA00023004"/>
    </source>
</evidence>
<keyword evidence="1" id="KW-0001">2Fe-2S</keyword>
<sequence length="138" mass="15437">MSRHVVCSADELPPGSRRTAFVDGREIALFNVDGRLHALLNRCPHGGARICTGVVTGIAQSSGPGDYRLERHGEFLRCPWHGWEFELATGQSWCDPRTTRLRSYDVKREPGASLVKGPYVAERFPVVIENDYVVVETR</sequence>
<dbReference type="RefSeq" id="WP_231323407.1">
    <property type="nucleotide sequence ID" value="NZ_CP088156.1"/>
</dbReference>
<dbReference type="InterPro" id="IPR017941">
    <property type="entry name" value="Rieske_2Fe-2S"/>
</dbReference>
<evidence type="ECO:0000259" key="5">
    <source>
        <dbReference type="PROSITE" id="PS51296"/>
    </source>
</evidence>
<dbReference type="PANTHER" id="PTHR21496">
    <property type="entry name" value="FERREDOXIN-RELATED"/>
    <property type="match status" value="1"/>
</dbReference>
<dbReference type="Proteomes" id="UP001431010">
    <property type="component" value="Chromosome"/>
</dbReference>
<proteinExistence type="predicted"/>
<evidence type="ECO:0000256" key="2">
    <source>
        <dbReference type="ARBA" id="ARBA00022723"/>
    </source>
</evidence>
<dbReference type="Gene3D" id="2.102.10.10">
    <property type="entry name" value="Rieske [2Fe-2S] iron-sulphur domain"/>
    <property type="match status" value="1"/>
</dbReference>
<protein>
    <submittedName>
        <fullName evidence="6">Rieske (2Fe-2S) protein</fullName>
    </submittedName>
</protein>
<name>A0ABY3RF21_9BRAD</name>
<dbReference type="EMBL" id="CP088156">
    <property type="protein sequence ID" value="UFZ05377.1"/>
    <property type="molecule type" value="Genomic_DNA"/>
</dbReference>
<keyword evidence="7" id="KW-1185">Reference proteome</keyword>
<reference evidence="6" key="1">
    <citation type="journal article" date="2024" name="Antonie Van Leeuwenhoek">
        <title>Bradyrhizobium ontarionense sp. nov., a novel bacterial symbiont isolated from Aeschynomene indica (Indian jointvetch), harbours photosynthesis, nitrogen fixation and nitrous oxide (N2O) reductase genes.</title>
        <authorList>
            <person name="Bromfield E.S.P."/>
            <person name="Cloutier S."/>
        </authorList>
    </citation>
    <scope>NUCLEOTIDE SEQUENCE</scope>
    <source>
        <strain evidence="6">A19</strain>
    </source>
</reference>
<dbReference type="CDD" id="cd03467">
    <property type="entry name" value="Rieske"/>
    <property type="match status" value="1"/>
</dbReference>